<dbReference type="EMBL" id="JBHMAF010000007">
    <property type="protein sequence ID" value="MFB9757193.1"/>
    <property type="molecule type" value="Genomic_DNA"/>
</dbReference>
<name>A0ABV5WA90_9BACI</name>
<organism evidence="2 3">
    <name type="scientific">Ectobacillus funiculus</name>
    <dbReference type="NCBI Taxonomy" id="137993"/>
    <lineage>
        <taxon>Bacteria</taxon>
        <taxon>Bacillati</taxon>
        <taxon>Bacillota</taxon>
        <taxon>Bacilli</taxon>
        <taxon>Bacillales</taxon>
        <taxon>Bacillaceae</taxon>
        <taxon>Ectobacillus</taxon>
    </lineage>
</organism>
<feature type="region of interest" description="Disordered" evidence="1">
    <location>
        <begin position="41"/>
        <end position="60"/>
    </location>
</feature>
<dbReference type="RefSeq" id="WP_379947504.1">
    <property type="nucleotide sequence ID" value="NZ_JBHMAF010000007.1"/>
</dbReference>
<evidence type="ECO:0000313" key="2">
    <source>
        <dbReference type="EMBL" id="MFB9757193.1"/>
    </source>
</evidence>
<accession>A0ABV5WA90</accession>
<evidence type="ECO:0000256" key="1">
    <source>
        <dbReference type="SAM" id="MobiDB-lite"/>
    </source>
</evidence>
<keyword evidence="3" id="KW-1185">Reference proteome</keyword>
<proteinExistence type="predicted"/>
<gene>
    <name evidence="2" type="ORF">ACFFMS_01315</name>
</gene>
<reference evidence="2 3" key="1">
    <citation type="submission" date="2024-09" db="EMBL/GenBank/DDBJ databases">
        <authorList>
            <person name="Sun Q."/>
            <person name="Mori K."/>
        </authorList>
    </citation>
    <scope>NUCLEOTIDE SEQUENCE [LARGE SCALE GENOMIC DNA]</scope>
    <source>
        <strain evidence="2 3">JCM 11201</strain>
    </source>
</reference>
<protein>
    <submittedName>
        <fullName evidence="2">Uncharacterized protein</fullName>
    </submittedName>
</protein>
<comment type="caution">
    <text evidence="2">The sequence shown here is derived from an EMBL/GenBank/DDBJ whole genome shotgun (WGS) entry which is preliminary data.</text>
</comment>
<evidence type="ECO:0000313" key="3">
    <source>
        <dbReference type="Proteomes" id="UP001589609"/>
    </source>
</evidence>
<dbReference type="Proteomes" id="UP001589609">
    <property type="component" value="Unassembled WGS sequence"/>
</dbReference>
<sequence length="60" mass="6947">MEREQHKGRMIWRFGSYNRSCKPIPRILLLVIGLAKSKNEPKKILQGTEKRNGDSHLGDD</sequence>